<keyword evidence="2" id="KW-1185">Reference proteome</keyword>
<gene>
    <name evidence="1" type="ORF">ABW02_01765</name>
</gene>
<name>A0A0J1IRB0_NIACI</name>
<dbReference type="PATRIC" id="fig|1397.4.peg.391"/>
<dbReference type="EMBL" id="LDPH01000001">
    <property type="protein sequence ID" value="KLV28489.1"/>
    <property type="molecule type" value="Genomic_DNA"/>
</dbReference>
<organism evidence="1 2">
    <name type="scientific">Niallia circulans</name>
    <name type="common">Bacillus circulans</name>
    <dbReference type="NCBI Taxonomy" id="1397"/>
    <lineage>
        <taxon>Bacteria</taxon>
        <taxon>Bacillati</taxon>
        <taxon>Bacillota</taxon>
        <taxon>Bacilli</taxon>
        <taxon>Bacillales</taxon>
        <taxon>Bacillaceae</taxon>
        <taxon>Niallia</taxon>
    </lineage>
</organism>
<evidence type="ECO:0000313" key="1">
    <source>
        <dbReference type="EMBL" id="KLV28489.1"/>
    </source>
</evidence>
<evidence type="ECO:0000313" key="2">
    <source>
        <dbReference type="Proteomes" id="UP000036045"/>
    </source>
</evidence>
<proteinExistence type="predicted"/>
<dbReference type="Proteomes" id="UP000036045">
    <property type="component" value="Unassembled WGS sequence"/>
</dbReference>
<dbReference type="OrthoDB" id="3288608at2"/>
<protein>
    <submittedName>
        <fullName evidence="1">Uncharacterized protein</fullName>
    </submittedName>
</protein>
<comment type="caution">
    <text evidence="1">The sequence shown here is derived from an EMBL/GenBank/DDBJ whole genome shotgun (WGS) entry which is preliminary data.</text>
</comment>
<sequence>MEKEGIVIFGIKNYNPKLYEESFGIIAEYKCKLESLKGQTIEELWVSWDSINDEWFNDLPVILKFKTCQLELCAYKTNQYAVTFDHIDLLQEINYFGRKLVWKKNKLVELNKFLKKEINTVEIIQWMEQLIGVGFETNEDFFAICNGLDENEIVTRKHIDQDYNYINI</sequence>
<dbReference type="RefSeq" id="WP_047940184.1">
    <property type="nucleotide sequence ID" value="NZ_LDPH01000001.1"/>
</dbReference>
<accession>A0A0J1IRB0</accession>
<reference evidence="1 2" key="1">
    <citation type="submission" date="2015-05" db="EMBL/GenBank/DDBJ databases">
        <title>Whole genome sequence and identification of bacterial endophytes from Costus igneus.</title>
        <authorList>
            <person name="Lee Y.P."/>
            <person name="Gan H.M."/>
            <person name="Eng W."/>
            <person name="Wheatley M.S."/>
            <person name="Caraballo A."/>
            <person name="Polter S."/>
            <person name="Savka M.A."/>
            <person name="Hudson A.O."/>
        </authorList>
    </citation>
    <scope>NUCLEOTIDE SEQUENCE [LARGE SCALE GENOMIC DNA]</scope>
    <source>
        <strain evidence="1 2">RIT379</strain>
    </source>
</reference>
<dbReference type="AlphaFoldDB" id="A0A0J1IRB0"/>